<feature type="region of interest" description="Disordered" evidence="1">
    <location>
        <begin position="1"/>
        <end position="76"/>
    </location>
</feature>
<evidence type="ECO:0000256" key="1">
    <source>
        <dbReference type="SAM" id="MobiDB-lite"/>
    </source>
</evidence>
<dbReference type="EMBL" id="CABFNO020001323">
    <property type="protein sequence ID" value="CAG9981306.1"/>
    <property type="molecule type" value="Genomic_DNA"/>
</dbReference>
<keyword evidence="3" id="KW-1185">Reference proteome</keyword>
<comment type="caution">
    <text evidence="2">The sequence shown here is derived from an EMBL/GenBank/DDBJ whole genome shotgun (WGS) entry which is preliminary data.</text>
</comment>
<evidence type="ECO:0000313" key="3">
    <source>
        <dbReference type="Proteomes" id="UP000754883"/>
    </source>
</evidence>
<protein>
    <recommendedName>
        <fullName evidence="4">Glycine zipper 2TM domain-containing protein</fullName>
    </recommendedName>
</protein>
<dbReference type="AlphaFoldDB" id="A0A9N9UAE8"/>
<feature type="compositionally biased region" description="Low complexity" evidence="1">
    <location>
        <begin position="16"/>
        <end position="49"/>
    </location>
</feature>
<organism evidence="2 3">
    <name type="scientific">Clonostachys byssicola</name>
    <dbReference type="NCBI Taxonomy" id="160290"/>
    <lineage>
        <taxon>Eukaryota</taxon>
        <taxon>Fungi</taxon>
        <taxon>Dikarya</taxon>
        <taxon>Ascomycota</taxon>
        <taxon>Pezizomycotina</taxon>
        <taxon>Sordariomycetes</taxon>
        <taxon>Hypocreomycetidae</taxon>
        <taxon>Hypocreales</taxon>
        <taxon>Bionectriaceae</taxon>
        <taxon>Clonostachys</taxon>
    </lineage>
</organism>
<evidence type="ECO:0008006" key="4">
    <source>
        <dbReference type="Google" id="ProtNLM"/>
    </source>
</evidence>
<dbReference type="Proteomes" id="UP000754883">
    <property type="component" value="Unassembled WGS sequence"/>
</dbReference>
<proteinExistence type="predicted"/>
<reference evidence="2" key="1">
    <citation type="submission" date="2021-10" db="EMBL/GenBank/DDBJ databases">
        <authorList>
            <person name="Piombo E."/>
        </authorList>
    </citation>
    <scope>NUCLEOTIDE SEQUENCE</scope>
</reference>
<evidence type="ECO:0000313" key="2">
    <source>
        <dbReference type="EMBL" id="CAG9981306.1"/>
    </source>
</evidence>
<sequence>MSNQSYYGYTNSYNGPQQPQYAQQPTYAQQPSYNQGQAGYAQTYQQQGYDNRGYYAGQGQPEMAPGPDGERGLGATLVGGGTAGWAARKSGTGMLGTLASAAAGAIGANLLENKLKKHSKKHNKH</sequence>
<name>A0A9N9UAE8_9HYPO</name>
<feature type="compositionally biased region" description="Polar residues" evidence="1">
    <location>
        <begin position="1"/>
        <end position="15"/>
    </location>
</feature>
<gene>
    <name evidence="2" type="ORF">CBYS24578_00008296</name>
</gene>
<accession>A0A9N9UAE8</accession>